<feature type="DNA-binding region" description="HMG box" evidence="4">
    <location>
        <begin position="161"/>
        <end position="229"/>
    </location>
</feature>
<evidence type="ECO:0000313" key="7">
    <source>
        <dbReference type="Proteomes" id="UP000046395"/>
    </source>
</evidence>
<comment type="subcellular location">
    <subcellularLocation>
        <location evidence="1">Nucleus</location>
    </subcellularLocation>
</comment>
<dbReference type="AlphaFoldDB" id="A0A5S6R2N8"/>
<dbReference type="PANTHER" id="PTHR45781">
    <property type="entry name" value="AGAP000281-PA"/>
    <property type="match status" value="1"/>
</dbReference>
<dbReference type="STRING" id="70415.A0A5S6R2N8"/>
<reference evidence="7" key="1">
    <citation type="submission" date="2013-11" db="EMBL/GenBank/DDBJ databases">
        <authorList>
            <person name="Aslett M."/>
        </authorList>
    </citation>
    <scope>NUCLEOTIDE SEQUENCE [LARGE SCALE GENOMIC DNA]</scope>
    <source>
        <strain evidence="7">Edinburgh</strain>
    </source>
</reference>
<dbReference type="SUPFAM" id="SSF47095">
    <property type="entry name" value="HMG-box"/>
    <property type="match status" value="1"/>
</dbReference>
<evidence type="ECO:0000256" key="1">
    <source>
        <dbReference type="ARBA" id="ARBA00004123"/>
    </source>
</evidence>
<dbReference type="Proteomes" id="UP000046395">
    <property type="component" value="Unassembled WGS sequence"/>
</dbReference>
<dbReference type="InterPro" id="IPR051365">
    <property type="entry name" value="TOX_HMG-box_domain"/>
</dbReference>
<reference evidence="8 9" key="3">
    <citation type="submission" date="2019-12" db="UniProtKB">
        <authorList>
            <consortium name="WormBaseParasite"/>
        </authorList>
    </citation>
    <scope>IDENTIFICATION</scope>
</reference>
<feature type="region of interest" description="Disordered" evidence="5">
    <location>
        <begin position="118"/>
        <end position="164"/>
    </location>
</feature>
<evidence type="ECO:0000259" key="6">
    <source>
        <dbReference type="PROSITE" id="PS50118"/>
    </source>
</evidence>
<dbReference type="GO" id="GO:0031490">
    <property type="term" value="F:chromatin DNA binding"/>
    <property type="evidence" value="ECO:0007669"/>
    <property type="project" value="TreeGrafter"/>
</dbReference>
<organism evidence="7 9">
    <name type="scientific">Trichuris muris</name>
    <name type="common">Mouse whipworm</name>
    <dbReference type="NCBI Taxonomy" id="70415"/>
    <lineage>
        <taxon>Eukaryota</taxon>
        <taxon>Metazoa</taxon>
        <taxon>Ecdysozoa</taxon>
        <taxon>Nematoda</taxon>
        <taxon>Enoplea</taxon>
        <taxon>Dorylaimia</taxon>
        <taxon>Trichinellida</taxon>
        <taxon>Trichuridae</taxon>
        <taxon>Trichuris</taxon>
    </lineage>
</organism>
<feature type="compositionally biased region" description="Basic and acidic residues" evidence="5">
    <location>
        <begin position="118"/>
        <end position="129"/>
    </location>
</feature>
<dbReference type="WBParaSite" id="TMUE_3000013442.1">
    <property type="protein sequence ID" value="TMUE_3000013442.1"/>
    <property type="gene ID" value="WBGene00301933"/>
</dbReference>
<protein>
    <submittedName>
        <fullName evidence="8 9">HMG box domain-containing protein</fullName>
    </submittedName>
</protein>
<evidence type="ECO:0000256" key="2">
    <source>
        <dbReference type="ARBA" id="ARBA00023125"/>
    </source>
</evidence>
<keyword evidence="2 4" id="KW-0238">DNA-binding</keyword>
<keyword evidence="3 4" id="KW-0539">Nucleus</keyword>
<dbReference type="PANTHER" id="PTHR45781:SF1">
    <property type="entry name" value="HMG BOX DOMAIN-CONTAINING PROTEIN"/>
    <property type="match status" value="1"/>
</dbReference>
<dbReference type="FunFam" id="1.10.30.10:FF:000005">
    <property type="entry name" value="TOX high mobility group box family member 3"/>
    <property type="match status" value="1"/>
</dbReference>
<dbReference type="InterPro" id="IPR036910">
    <property type="entry name" value="HMG_box_dom_sf"/>
</dbReference>
<dbReference type="CDD" id="cd21995">
    <property type="entry name" value="HMG-box_TOX-like"/>
    <property type="match status" value="1"/>
</dbReference>
<dbReference type="WBParaSite" id="TMUE_3000013359.1">
    <property type="protein sequence ID" value="TMUE_3000013359.1"/>
    <property type="gene ID" value="WBGene00301873"/>
</dbReference>
<proteinExistence type="predicted"/>
<dbReference type="SMART" id="SM00398">
    <property type="entry name" value="HMG"/>
    <property type="match status" value="1"/>
</dbReference>
<dbReference type="InterPro" id="IPR009071">
    <property type="entry name" value="HMG_box_dom"/>
</dbReference>
<reference evidence="7" key="2">
    <citation type="submission" date="2014-03" db="EMBL/GenBank/DDBJ databases">
        <title>The whipworm genome and dual-species transcriptomics of an intimate host-pathogen interaction.</title>
        <authorList>
            <person name="Foth B.J."/>
            <person name="Tsai I.J."/>
            <person name="Reid A.J."/>
            <person name="Bancroft A.J."/>
            <person name="Nichol S."/>
            <person name="Tracey A."/>
            <person name="Holroyd N."/>
            <person name="Cotton J.A."/>
            <person name="Stanley E.J."/>
            <person name="Zarowiecki M."/>
            <person name="Liu J.Z."/>
            <person name="Huckvale T."/>
            <person name="Cooper P.J."/>
            <person name="Grencis R.K."/>
            <person name="Berriman M."/>
        </authorList>
    </citation>
    <scope>NUCLEOTIDE SEQUENCE [LARGE SCALE GENOMIC DNA]</scope>
    <source>
        <strain evidence="7">Edinburgh</strain>
    </source>
</reference>
<dbReference type="PROSITE" id="PS50118">
    <property type="entry name" value="HMG_BOX_2"/>
    <property type="match status" value="1"/>
</dbReference>
<name>A0A5S6R2N8_TRIMR</name>
<accession>A0A5S6R2N8</accession>
<evidence type="ECO:0000313" key="8">
    <source>
        <dbReference type="WBParaSite" id="TMUE_3000013359.1"/>
    </source>
</evidence>
<feature type="domain" description="HMG box" evidence="6">
    <location>
        <begin position="161"/>
        <end position="229"/>
    </location>
</feature>
<dbReference type="Pfam" id="PF00505">
    <property type="entry name" value="HMG_box"/>
    <property type="match status" value="1"/>
</dbReference>
<dbReference type="GO" id="GO:0005634">
    <property type="term" value="C:nucleus"/>
    <property type="evidence" value="ECO:0007669"/>
    <property type="project" value="UniProtKB-SubCell"/>
</dbReference>
<keyword evidence="7" id="KW-1185">Reference proteome</keyword>
<evidence type="ECO:0000256" key="5">
    <source>
        <dbReference type="SAM" id="MobiDB-lite"/>
    </source>
</evidence>
<evidence type="ECO:0000313" key="9">
    <source>
        <dbReference type="WBParaSite" id="TMUE_3000013442.1"/>
    </source>
</evidence>
<evidence type="ECO:0000256" key="4">
    <source>
        <dbReference type="PROSITE-ProRule" id="PRU00267"/>
    </source>
</evidence>
<dbReference type="Gene3D" id="1.10.30.10">
    <property type="entry name" value="High mobility group box domain"/>
    <property type="match status" value="1"/>
</dbReference>
<evidence type="ECO:0000256" key="3">
    <source>
        <dbReference type="ARBA" id="ARBA00023242"/>
    </source>
</evidence>
<dbReference type="GO" id="GO:0006357">
    <property type="term" value="P:regulation of transcription by RNA polymerase II"/>
    <property type="evidence" value="ECO:0007669"/>
    <property type="project" value="TreeGrafter"/>
</dbReference>
<sequence length="288" mass="31450">MNYSGYSSSPAAYPNYPEQLNAANSSTSSNAHHAYAPIVGYPQQEPPKQMYDYAAMQQQQQPATFYAQNEYGCYPNANPMSDVGSMSQYGGSLPYYYCGGQSAVASSAVSSNSVVDEEAHLDRSEEPDAARVTTAAPIMNTPTRQRTPRKRQRLRKDPNEPQKPVSAYALFFRDTQAAIKGQNPNASFGEVSKIVAAMWDSLDTESKSSYKQRTEIAKKDYLKQRAAYRATHLSGSCQGNEEVASPCAYPSDRYIDYVPQGMLPPSQPTDSATFGGFFADHCGPSGGI</sequence>